<dbReference type="AlphaFoldDB" id="A0A5J5B495"/>
<organism evidence="1 2">
    <name type="scientific">Nyssa sinensis</name>
    <dbReference type="NCBI Taxonomy" id="561372"/>
    <lineage>
        <taxon>Eukaryota</taxon>
        <taxon>Viridiplantae</taxon>
        <taxon>Streptophyta</taxon>
        <taxon>Embryophyta</taxon>
        <taxon>Tracheophyta</taxon>
        <taxon>Spermatophyta</taxon>
        <taxon>Magnoliopsida</taxon>
        <taxon>eudicotyledons</taxon>
        <taxon>Gunneridae</taxon>
        <taxon>Pentapetalae</taxon>
        <taxon>asterids</taxon>
        <taxon>Cornales</taxon>
        <taxon>Nyssaceae</taxon>
        <taxon>Nyssa</taxon>
    </lineage>
</organism>
<dbReference type="EMBL" id="CM018038">
    <property type="protein sequence ID" value="KAA8537559.1"/>
    <property type="molecule type" value="Genomic_DNA"/>
</dbReference>
<sequence>MPMASVKLQVMHMVFMTTMIIITMMLMSTASASSSSSELPSSPLPSPAFLHFNKLKDQSHRELEHYDQIQPAFLEEDYGFWDPAPYYGGGEGTRSRWPFYSAG</sequence>
<dbReference type="OrthoDB" id="1749326at2759"/>
<name>A0A5J5B495_9ASTE</name>
<dbReference type="Proteomes" id="UP000325577">
    <property type="component" value="Linkage Group LG15"/>
</dbReference>
<evidence type="ECO:0000313" key="2">
    <source>
        <dbReference type="Proteomes" id="UP000325577"/>
    </source>
</evidence>
<proteinExistence type="predicted"/>
<evidence type="ECO:0000313" key="1">
    <source>
        <dbReference type="EMBL" id="KAA8537559.1"/>
    </source>
</evidence>
<keyword evidence="2" id="KW-1185">Reference proteome</keyword>
<gene>
    <name evidence="1" type="ORF">F0562_027167</name>
</gene>
<accession>A0A5J5B495</accession>
<reference evidence="1 2" key="1">
    <citation type="submission" date="2019-09" db="EMBL/GenBank/DDBJ databases">
        <title>A chromosome-level genome assembly of the Chinese tupelo Nyssa sinensis.</title>
        <authorList>
            <person name="Yang X."/>
            <person name="Kang M."/>
            <person name="Yang Y."/>
            <person name="Xiong H."/>
            <person name="Wang M."/>
            <person name="Zhang Z."/>
            <person name="Wang Z."/>
            <person name="Wu H."/>
            <person name="Ma T."/>
            <person name="Liu J."/>
            <person name="Xi Z."/>
        </authorList>
    </citation>
    <scope>NUCLEOTIDE SEQUENCE [LARGE SCALE GENOMIC DNA]</scope>
    <source>
        <strain evidence="1">J267</strain>
        <tissue evidence="1">Leaf</tissue>
    </source>
</reference>
<protein>
    <submittedName>
        <fullName evidence="1">Uncharacterized protein</fullName>
    </submittedName>
</protein>